<evidence type="ECO:0000313" key="2">
    <source>
        <dbReference type="Proteomes" id="UP000287352"/>
    </source>
</evidence>
<evidence type="ECO:0000313" key="1">
    <source>
        <dbReference type="EMBL" id="GCE11033.1"/>
    </source>
</evidence>
<accession>A0A401ZVV0</accession>
<keyword evidence="2" id="KW-1185">Reference proteome</keyword>
<dbReference type="OrthoDB" id="2618800at2"/>
<dbReference type="RefSeq" id="WP_126578619.1">
    <property type="nucleotide sequence ID" value="NZ_BIFR01000001.1"/>
</dbReference>
<dbReference type="EMBL" id="BIFR01000001">
    <property type="protein sequence ID" value="GCE11033.1"/>
    <property type="molecule type" value="Genomic_DNA"/>
</dbReference>
<dbReference type="AlphaFoldDB" id="A0A401ZVV0"/>
<sequence>MEVFESIVGDELLAEFPKKGPRFLTGYAGHFVGLPETLSVVSVLWPRIIEIDGLVFLDYQFQYTETRFKVEPKYSHLSVEEKQHIERLMNACSLGQMFYGESIEVLDDVTLFKAYEETLKFFWSLRLQSLFPTKKFYIETGNNIAGEEGMVITFYQTSYE</sequence>
<reference evidence="2" key="1">
    <citation type="submission" date="2018-12" db="EMBL/GenBank/DDBJ databases">
        <title>Tengunoibacter tsumagoiensis gen. nov., sp. nov., Dictyobacter kobayashii sp. nov., D. alpinus sp. nov., and D. joshuensis sp. nov. and description of Dictyobacteraceae fam. nov. within the order Ktedonobacterales isolated from Tengu-no-mugimeshi.</title>
        <authorList>
            <person name="Wang C.M."/>
            <person name="Zheng Y."/>
            <person name="Sakai Y."/>
            <person name="Toyoda A."/>
            <person name="Minakuchi Y."/>
            <person name="Abe K."/>
            <person name="Yokota A."/>
            <person name="Yabe S."/>
        </authorList>
    </citation>
    <scope>NUCLEOTIDE SEQUENCE [LARGE SCALE GENOMIC DNA]</scope>
    <source>
        <strain evidence="2">Uno3</strain>
    </source>
</reference>
<name>A0A401ZVV0_9CHLR</name>
<gene>
    <name evidence="1" type="ORF">KTT_08920</name>
</gene>
<proteinExistence type="predicted"/>
<organism evidence="1 2">
    <name type="scientific">Tengunoibacter tsumagoiensis</name>
    <dbReference type="NCBI Taxonomy" id="2014871"/>
    <lineage>
        <taxon>Bacteria</taxon>
        <taxon>Bacillati</taxon>
        <taxon>Chloroflexota</taxon>
        <taxon>Ktedonobacteria</taxon>
        <taxon>Ktedonobacterales</taxon>
        <taxon>Dictyobacteraceae</taxon>
        <taxon>Tengunoibacter</taxon>
    </lineage>
</organism>
<comment type="caution">
    <text evidence="1">The sequence shown here is derived from an EMBL/GenBank/DDBJ whole genome shotgun (WGS) entry which is preliminary data.</text>
</comment>
<protein>
    <submittedName>
        <fullName evidence="1">Uncharacterized protein</fullName>
    </submittedName>
</protein>
<dbReference type="Proteomes" id="UP000287352">
    <property type="component" value="Unassembled WGS sequence"/>
</dbReference>